<dbReference type="RefSeq" id="WP_132971985.1">
    <property type="nucleotide sequence ID" value="NZ_SMFX01000001.1"/>
</dbReference>
<name>A0A4R1HC91_9GAMM</name>
<dbReference type="InterPro" id="IPR011044">
    <property type="entry name" value="Quino_amine_DH_bsu"/>
</dbReference>
<proteinExistence type="predicted"/>
<dbReference type="InterPro" id="IPR017481">
    <property type="entry name" value="CHP03032"/>
</dbReference>
<keyword evidence="3" id="KW-1185">Reference proteome</keyword>
<dbReference type="EMBL" id="SMFX01000001">
    <property type="protein sequence ID" value="TCK18163.1"/>
    <property type="molecule type" value="Genomic_DNA"/>
</dbReference>
<comment type="caution">
    <text evidence="2">The sequence shown here is derived from an EMBL/GenBank/DDBJ whole genome shotgun (WGS) entry which is preliminary data.</text>
</comment>
<dbReference type="SUPFAM" id="SSF50969">
    <property type="entry name" value="YVTN repeat-like/Quinoprotein amine dehydrogenase"/>
    <property type="match status" value="1"/>
</dbReference>
<gene>
    <name evidence="2" type="ORF">DFR30_1433</name>
</gene>
<evidence type="ECO:0000313" key="3">
    <source>
        <dbReference type="Proteomes" id="UP000295707"/>
    </source>
</evidence>
<protein>
    <submittedName>
        <fullName evidence="2">Uncharacterized protein DUF4915</fullName>
    </submittedName>
</protein>
<evidence type="ECO:0000259" key="1">
    <source>
        <dbReference type="Pfam" id="PF16261"/>
    </source>
</evidence>
<accession>A0A4R1HC91</accession>
<feature type="domain" description="Conserved hypothetical protein CHP03032" evidence="1">
    <location>
        <begin position="202"/>
        <end position="328"/>
    </location>
</feature>
<organism evidence="2 3">
    <name type="scientific">Thiogranum longum</name>
    <dbReference type="NCBI Taxonomy" id="1537524"/>
    <lineage>
        <taxon>Bacteria</taxon>
        <taxon>Pseudomonadati</taxon>
        <taxon>Pseudomonadota</taxon>
        <taxon>Gammaproteobacteria</taxon>
        <taxon>Chromatiales</taxon>
        <taxon>Ectothiorhodospiraceae</taxon>
        <taxon>Thiogranum</taxon>
    </lineage>
</organism>
<dbReference type="Pfam" id="PF16261">
    <property type="entry name" value="DUF4915"/>
    <property type="match status" value="1"/>
</dbReference>
<reference evidence="2 3" key="1">
    <citation type="submission" date="2019-03" db="EMBL/GenBank/DDBJ databases">
        <title>Genomic Encyclopedia of Type Strains, Phase IV (KMG-IV): sequencing the most valuable type-strain genomes for metagenomic binning, comparative biology and taxonomic classification.</title>
        <authorList>
            <person name="Goeker M."/>
        </authorList>
    </citation>
    <scope>NUCLEOTIDE SEQUENCE [LARGE SCALE GENOMIC DNA]</scope>
    <source>
        <strain evidence="2 3">DSM 19610</strain>
    </source>
</reference>
<sequence>MSTVKQLIPHDQALLVTGSLNAMEDDRGHDDRSLIHPVQIVLDGDVINCSCFDSLGELGVSALVVVQKDPLVTYITTGADLIELSIENDGSAQVRRIEIPALKDVHEMSLLDGVLWLANTGYDEAVAIDLDEKCVVKRIVLGKFRGKIRASLPSFTGNDIQAVDRYHCNQVFQDINGKLCALVHHTSGKQLLKRIARKVIKSQGDGGVVDLDTGQAVSLSLKGPHSVRCVNGDYWVCDSGSRMLNVYDATWRLKNRLPTHGWGRGADFSKHHGLYYVGISAERKRYRDRPDYNDRNLIEVFKTDDGELLGEIPIVDGIEQINNVYLLQRGVVETLLGLKLSSWV</sequence>
<dbReference type="Proteomes" id="UP000295707">
    <property type="component" value="Unassembled WGS sequence"/>
</dbReference>
<dbReference type="OrthoDB" id="9808976at2"/>
<evidence type="ECO:0000313" key="2">
    <source>
        <dbReference type="EMBL" id="TCK18163.1"/>
    </source>
</evidence>
<dbReference type="AlphaFoldDB" id="A0A4R1HC91"/>